<evidence type="ECO:0000313" key="2">
    <source>
        <dbReference type="EMBL" id="JAD92838.1"/>
    </source>
</evidence>
<proteinExistence type="predicted"/>
<dbReference type="EMBL" id="GBRH01205057">
    <property type="protein sequence ID" value="JAD92838.1"/>
    <property type="molecule type" value="Transcribed_RNA"/>
</dbReference>
<sequence length="56" mass="6523">MRLSAPGCMLHSGVFSRLNLMLWAILTCRSSVFSFLFLSFSFSDPLPHQILHYFWL</sequence>
<protein>
    <submittedName>
        <fullName evidence="2">Uncharacterized protein</fullName>
    </submittedName>
</protein>
<accession>A0A0A9E1E4</accession>
<dbReference type="AlphaFoldDB" id="A0A0A9E1E4"/>
<name>A0A0A9E1E4_ARUDO</name>
<keyword evidence="1" id="KW-0812">Transmembrane</keyword>
<keyword evidence="1" id="KW-0472">Membrane</keyword>
<evidence type="ECO:0000256" key="1">
    <source>
        <dbReference type="SAM" id="Phobius"/>
    </source>
</evidence>
<feature type="transmembrane region" description="Helical" evidence="1">
    <location>
        <begin position="20"/>
        <end position="42"/>
    </location>
</feature>
<organism evidence="2">
    <name type="scientific">Arundo donax</name>
    <name type="common">Giant reed</name>
    <name type="synonym">Donax arundinaceus</name>
    <dbReference type="NCBI Taxonomy" id="35708"/>
    <lineage>
        <taxon>Eukaryota</taxon>
        <taxon>Viridiplantae</taxon>
        <taxon>Streptophyta</taxon>
        <taxon>Embryophyta</taxon>
        <taxon>Tracheophyta</taxon>
        <taxon>Spermatophyta</taxon>
        <taxon>Magnoliopsida</taxon>
        <taxon>Liliopsida</taxon>
        <taxon>Poales</taxon>
        <taxon>Poaceae</taxon>
        <taxon>PACMAD clade</taxon>
        <taxon>Arundinoideae</taxon>
        <taxon>Arundineae</taxon>
        <taxon>Arundo</taxon>
    </lineage>
</organism>
<keyword evidence="1" id="KW-1133">Transmembrane helix</keyword>
<reference evidence="2" key="2">
    <citation type="journal article" date="2015" name="Data Brief">
        <title>Shoot transcriptome of the giant reed, Arundo donax.</title>
        <authorList>
            <person name="Barrero R.A."/>
            <person name="Guerrero F.D."/>
            <person name="Moolhuijzen P."/>
            <person name="Goolsby J.A."/>
            <person name="Tidwell J."/>
            <person name="Bellgard S.E."/>
            <person name="Bellgard M.I."/>
        </authorList>
    </citation>
    <scope>NUCLEOTIDE SEQUENCE</scope>
    <source>
        <tissue evidence="2">Shoot tissue taken approximately 20 cm above the soil surface</tissue>
    </source>
</reference>
<reference evidence="2" key="1">
    <citation type="submission" date="2014-09" db="EMBL/GenBank/DDBJ databases">
        <authorList>
            <person name="Magalhaes I.L.F."/>
            <person name="Oliveira U."/>
            <person name="Santos F.R."/>
            <person name="Vidigal T.H.D.A."/>
            <person name="Brescovit A.D."/>
            <person name="Santos A.J."/>
        </authorList>
    </citation>
    <scope>NUCLEOTIDE SEQUENCE</scope>
    <source>
        <tissue evidence="2">Shoot tissue taken approximately 20 cm above the soil surface</tissue>
    </source>
</reference>